<accession>A0A9P5ZGN6</accession>
<organism evidence="1 2">
    <name type="scientific">Pleurotus eryngii</name>
    <name type="common">Boletus of the steppes</name>
    <dbReference type="NCBI Taxonomy" id="5323"/>
    <lineage>
        <taxon>Eukaryota</taxon>
        <taxon>Fungi</taxon>
        <taxon>Dikarya</taxon>
        <taxon>Basidiomycota</taxon>
        <taxon>Agaricomycotina</taxon>
        <taxon>Agaricomycetes</taxon>
        <taxon>Agaricomycetidae</taxon>
        <taxon>Agaricales</taxon>
        <taxon>Pleurotineae</taxon>
        <taxon>Pleurotaceae</taxon>
        <taxon>Pleurotus</taxon>
    </lineage>
</organism>
<evidence type="ECO:0000313" key="1">
    <source>
        <dbReference type="EMBL" id="KAF9487136.1"/>
    </source>
</evidence>
<comment type="caution">
    <text evidence="1">The sequence shown here is derived from an EMBL/GenBank/DDBJ whole genome shotgun (WGS) entry which is preliminary data.</text>
</comment>
<name>A0A9P5ZGN6_PLEER</name>
<dbReference type="EMBL" id="MU154813">
    <property type="protein sequence ID" value="KAF9487136.1"/>
    <property type="molecule type" value="Genomic_DNA"/>
</dbReference>
<sequence length="66" mass="7731">YMQQAHQLYPDVFIKSVHYTALHVGRMLEDFSPVHSHSSPYYECYINFIHCMNTKWKPGESAMPPA</sequence>
<dbReference type="AlphaFoldDB" id="A0A9P5ZGN6"/>
<protein>
    <submittedName>
        <fullName evidence="1">Uncharacterized protein</fullName>
    </submittedName>
</protein>
<gene>
    <name evidence="1" type="ORF">BDN71DRAFT_1405145</name>
</gene>
<proteinExistence type="predicted"/>
<evidence type="ECO:0000313" key="2">
    <source>
        <dbReference type="Proteomes" id="UP000807025"/>
    </source>
</evidence>
<keyword evidence="2" id="KW-1185">Reference proteome</keyword>
<feature type="non-terminal residue" evidence="1">
    <location>
        <position position="1"/>
    </location>
</feature>
<dbReference type="OrthoDB" id="3247418at2759"/>
<reference evidence="1" key="1">
    <citation type="submission" date="2020-11" db="EMBL/GenBank/DDBJ databases">
        <authorList>
            <consortium name="DOE Joint Genome Institute"/>
            <person name="Ahrendt S."/>
            <person name="Riley R."/>
            <person name="Andreopoulos W."/>
            <person name="Labutti K."/>
            <person name="Pangilinan J."/>
            <person name="Ruiz-Duenas F.J."/>
            <person name="Barrasa J.M."/>
            <person name="Sanchez-Garcia M."/>
            <person name="Camarero S."/>
            <person name="Miyauchi S."/>
            <person name="Serrano A."/>
            <person name="Linde D."/>
            <person name="Babiker R."/>
            <person name="Drula E."/>
            <person name="Ayuso-Fernandez I."/>
            <person name="Pacheco R."/>
            <person name="Padilla G."/>
            <person name="Ferreira P."/>
            <person name="Barriuso J."/>
            <person name="Kellner H."/>
            <person name="Castanera R."/>
            <person name="Alfaro M."/>
            <person name="Ramirez L."/>
            <person name="Pisabarro A.G."/>
            <person name="Kuo A."/>
            <person name="Tritt A."/>
            <person name="Lipzen A."/>
            <person name="He G."/>
            <person name="Yan M."/>
            <person name="Ng V."/>
            <person name="Cullen D."/>
            <person name="Martin F."/>
            <person name="Rosso M.-N."/>
            <person name="Henrissat B."/>
            <person name="Hibbett D."/>
            <person name="Martinez A.T."/>
            <person name="Grigoriev I.V."/>
        </authorList>
    </citation>
    <scope>NUCLEOTIDE SEQUENCE</scope>
    <source>
        <strain evidence="1">ATCC 90797</strain>
    </source>
</reference>
<dbReference type="Proteomes" id="UP000807025">
    <property type="component" value="Unassembled WGS sequence"/>
</dbReference>